<protein>
    <recommendedName>
        <fullName evidence="7">Amidophosphoribosyltransferase</fullName>
        <shortName evidence="7">ATase</shortName>
        <ecNumber evidence="7">2.4.2.14</ecNumber>
    </recommendedName>
    <alternativeName>
        <fullName evidence="7">Glutamine phosphoribosylpyrophosphate amidotransferase</fullName>
        <shortName evidence="7">GPATase</shortName>
    </alternativeName>
</protein>
<dbReference type="NCBIfam" id="TIGR01134">
    <property type="entry name" value="purF"/>
    <property type="match status" value="1"/>
</dbReference>
<evidence type="ECO:0000256" key="7">
    <source>
        <dbReference type="HAMAP-Rule" id="MF_01931"/>
    </source>
</evidence>
<comment type="similarity">
    <text evidence="2 7 8">In the C-terminal section; belongs to the purine/pyrimidine phosphoribosyltransferase family.</text>
</comment>
<feature type="binding site" evidence="7 11">
    <location>
        <position position="447"/>
    </location>
    <ligand>
        <name>[4Fe-4S] cluster</name>
        <dbReference type="ChEBI" id="CHEBI:49883"/>
    </ligand>
</feature>
<feature type="binding site" evidence="7 10">
    <location>
        <position position="358"/>
    </location>
    <ligand>
        <name>Mg(2+)</name>
        <dbReference type="ChEBI" id="CHEBI:18420"/>
    </ligand>
</feature>
<dbReference type="UniPathway" id="UPA00074">
    <property type="reaction ID" value="UER00124"/>
</dbReference>
<evidence type="ECO:0000256" key="4">
    <source>
        <dbReference type="ARBA" id="ARBA00022679"/>
    </source>
</evidence>
<dbReference type="GO" id="GO:0051539">
    <property type="term" value="F:4 iron, 4 sulfur cluster binding"/>
    <property type="evidence" value="ECO:0007669"/>
    <property type="project" value="UniProtKB-KW"/>
</dbReference>
<feature type="binding site" evidence="7 11">
    <location>
        <position position="249"/>
    </location>
    <ligand>
        <name>[4Fe-4S] cluster</name>
        <dbReference type="ChEBI" id="CHEBI:49883"/>
    </ligand>
</feature>
<dbReference type="AlphaFoldDB" id="A0A212KFF1"/>
<keyword evidence="7" id="KW-0004">4Fe-4S</keyword>
<evidence type="ECO:0000256" key="9">
    <source>
        <dbReference type="PIRSR" id="PIRSR000485-1"/>
    </source>
</evidence>
<dbReference type="GO" id="GO:0006189">
    <property type="term" value="P:'de novo' IMP biosynthetic process"/>
    <property type="evidence" value="ECO:0007669"/>
    <property type="project" value="UniProtKB-UniRule"/>
</dbReference>
<dbReference type="CDD" id="cd00715">
    <property type="entry name" value="GPATase_N"/>
    <property type="match status" value="1"/>
</dbReference>
<keyword evidence="5 7" id="KW-0658">Purine biosynthesis</keyword>
<dbReference type="Gene3D" id="3.40.50.2020">
    <property type="match status" value="1"/>
</dbReference>
<organism evidence="13">
    <name type="scientific">uncultured Eubacteriales bacterium</name>
    <dbReference type="NCBI Taxonomy" id="172733"/>
    <lineage>
        <taxon>Bacteria</taxon>
        <taxon>Bacillati</taxon>
        <taxon>Bacillota</taxon>
        <taxon>Clostridia</taxon>
        <taxon>Eubacteriales</taxon>
        <taxon>environmental samples</taxon>
    </lineage>
</organism>
<gene>
    <name evidence="7 13" type="primary">purF</name>
    <name evidence="13" type="ORF">KL86CLO1_12936</name>
</gene>
<comment type="cofactor">
    <cofactor evidence="7 10">
        <name>Mg(2+)</name>
        <dbReference type="ChEBI" id="CHEBI:18420"/>
    </cofactor>
    <text evidence="7 10">Binds 1 Mg(2+) ion per subunit.</text>
</comment>
<dbReference type="InterPro" id="IPR035584">
    <property type="entry name" value="PurF_N"/>
</dbReference>
<dbReference type="SUPFAM" id="SSF53271">
    <property type="entry name" value="PRTase-like"/>
    <property type="match status" value="1"/>
</dbReference>
<dbReference type="GO" id="GO:0004044">
    <property type="term" value="F:amidophosphoribosyltransferase activity"/>
    <property type="evidence" value="ECO:0007669"/>
    <property type="project" value="UniProtKB-UniRule"/>
</dbReference>
<feature type="domain" description="Glutamine amidotransferase type-2" evidence="12">
    <location>
        <begin position="8"/>
        <end position="232"/>
    </location>
</feature>
<evidence type="ECO:0000256" key="6">
    <source>
        <dbReference type="ARBA" id="ARBA00022962"/>
    </source>
</evidence>
<dbReference type="CDD" id="cd06223">
    <property type="entry name" value="PRTases_typeI"/>
    <property type="match status" value="1"/>
</dbReference>
<evidence type="ECO:0000256" key="11">
    <source>
        <dbReference type="PIRSR" id="PIRSR000485-3"/>
    </source>
</evidence>
<evidence type="ECO:0000256" key="5">
    <source>
        <dbReference type="ARBA" id="ARBA00022755"/>
    </source>
</evidence>
<evidence type="ECO:0000259" key="12">
    <source>
        <dbReference type="PROSITE" id="PS51278"/>
    </source>
</evidence>
<feature type="binding site" evidence="7 11">
    <location>
        <position position="450"/>
    </location>
    <ligand>
        <name>[4Fe-4S] cluster</name>
        <dbReference type="ChEBI" id="CHEBI:49883"/>
    </ligand>
</feature>
<dbReference type="Pfam" id="PF00156">
    <property type="entry name" value="Pribosyltran"/>
    <property type="match status" value="1"/>
</dbReference>
<dbReference type="EMBL" id="FLUN01000001">
    <property type="protein sequence ID" value="SBW10446.1"/>
    <property type="molecule type" value="Genomic_DNA"/>
</dbReference>
<feature type="active site" description="Nucleophile" evidence="7 9">
    <location>
        <position position="8"/>
    </location>
</feature>
<dbReference type="PIRSF" id="PIRSF000485">
    <property type="entry name" value="Amd_phspho_trans"/>
    <property type="match status" value="1"/>
</dbReference>
<dbReference type="HAMAP" id="MF_01931">
    <property type="entry name" value="PurF"/>
    <property type="match status" value="1"/>
</dbReference>
<dbReference type="SUPFAM" id="SSF56235">
    <property type="entry name" value="N-terminal nucleophile aminohydrolases (Ntn hydrolases)"/>
    <property type="match status" value="1"/>
</dbReference>
<dbReference type="PROSITE" id="PS51278">
    <property type="entry name" value="GATASE_TYPE_2"/>
    <property type="match status" value="1"/>
</dbReference>
<comment type="pathway">
    <text evidence="1 7 8">Purine metabolism; IMP biosynthesis via de novo pathway; N(1)-(5-phospho-D-ribosyl)glycinamide from 5-phospho-alpha-D-ribose 1-diphosphate: step 1/2.</text>
</comment>
<keyword evidence="7 11" id="KW-0411">Iron-sulfur</keyword>
<evidence type="ECO:0000256" key="8">
    <source>
        <dbReference type="PIRNR" id="PIRNR000485"/>
    </source>
</evidence>
<dbReference type="EC" id="2.4.2.14" evidence="7"/>
<keyword evidence="7 10" id="KW-0460">Magnesium</keyword>
<dbReference type="PANTHER" id="PTHR11907">
    <property type="entry name" value="AMIDOPHOSPHORIBOSYLTRANSFERASE"/>
    <property type="match status" value="1"/>
</dbReference>
<evidence type="ECO:0000313" key="13">
    <source>
        <dbReference type="EMBL" id="SBW10446.1"/>
    </source>
</evidence>
<dbReference type="InterPro" id="IPR000836">
    <property type="entry name" value="PRTase_dom"/>
</dbReference>
<comment type="cofactor">
    <cofactor evidence="7 11">
        <name>[4Fe-4S] cluster</name>
        <dbReference type="ChEBI" id="CHEBI:49883"/>
    </cofactor>
    <text evidence="7 11">Binds 1 [4Fe-4S] cluster per subunit.</text>
</comment>
<evidence type="ECO:0000256" key="3">
    <source>
        <dbReference type="ARBA" id="ARBA00022676"/>
    </source>
</evidence>
<dbReference type="InterPro" id="IPR029057">
    <property type="entry name" value="PRTase-like"/>
</dbReference>
<feature type="binding site" evidence="7 11">
    <location>
        <position position="395"/>
    </location>
    <ligand>
        <name>[4Fe-4S] cluster</name>
        <dbReference type="ChEBI" id="CHEBI:49883"/>
    </ligand>
</feature>
<accession>A0A212KFF1</accession>
<evidence type="ECO:0000256" key="10">
    <source>
        <dbReference type="PIRSR" id="PIRSR000485-2"/>
    </source>
</evidence>
<evidence type="ECO:0000256" key="2">
    <source>
        <dbReference type="ARBA" id="ARBA00010138"/>
    </source>
</evidence>
<comment type="function">
    <text evidence="7">Catalyzes the formation of phosphoribosylamine from phosphoribosylpyrophosphate (PRPP) and glutamine.</text>
</comment>
<feature type="binding site" evidence="7 10">
    <location>
        <position position="296"/>
    </location>
    <ligand>
        <name>Mg(2+)</name>
        <dbReference type="ChEBI" id="CHEBI:18420"/>
    </ligand>
</feature>
<dbReference type="Pfam" id="PF13537">
    <property type="entry name" value="GATase_7"/>
    <property type="match status" value="1"/>
</dbReference>
<proteinExistence type="inferred from homology"/>
<sequence>MGTLREECGVFGVFSPQRGRLAATAYYGLFALQHRGQESCGIVVNDDGLFRAYKDTGLVEDVFTPRVIDELGEGNMVVGHVRYGTTGSGDRLNSQPIVVNHIKGRMALAHNGNITNSLELRKELELGGSIFHTTSDTEVISYLITKERLTSPSIEEAVNRAMHKIKGAYSLVVMSPSKLIAVRDENGFRPLCYGQCADGSYVVASESCALDTVGAKFIRDIKPGEIVVFTKAGVRAIEDHCNKAPEGLCVFEYIYFSRPDSVVEGCSVHSARLRAGAFLALEHPVQADVVVGVPDSGIDAAVGYARQSGIPYGIGLIKNKYIGRTFIAPGQSNREDKVHIKLNTVSSTLAGKRVVLIDDSIVRGTTSARLVRLVRDAGAREIHLRISAPPFLNPCYFGTDIDSREGLIACNHSLEEIRGIIGVDSLGYLSVDSARKIAAEGNCKGYCTGCFSGEYPAELPAATEKNKFEKRISESEETE</sequence>
<evidence type="ECO:0000256" key="1">
    <source>
        <dbReference type="ARBA" id="ARBA00005209"/>
    </source>
</evidence>
<dbReference type="GO" id="GO:0000287">
    <property type="term" value="F:magnesium ion binding"/>
    <property type="evidence" value="ECO:0007669"/>
    <property type="project" value="UniProtKB-UniRule"/>
</dbReference>
<keyword evidence="3 7" id="KW-0328">Glycosyltransferase</keyword>
<comment type="catalytic activity">
    <reaction evidence="7 8">
        <text>5-phospho-beta-D-ribosylamine + L-glutamate + diphosphate = 5-phospho-alpha-D-ribose 1-diphosphate + L-glutamine + H2O</text>
        <dbReference type="Rhea" id="RHEA:14905"/>
        <dbReference type="ChEBI" id="CHEBI:15377"/>
        <dbReference type="ChEBI" id="CHEBI:29985"/>
        <dbReference type="ChEBI" id="CHEBI:33019"/>
        <dbReference type="ChEBI" id="CHEBI:58017"/>
        <dbReference type="ChEBI" id="CHEBI:58359"/>
        <dbReference type="ChEBI" id="CHEBI:58681"/>
        <dbReference type="EC" id="2.4.2.14"/>
    </reaction>
</comment>
<keyword evidence="4 7" id="KW-0808">Transferase</keyword>
<dbReference type="Gene3D" id="3.60.20.10">
    <property type="entry name" value="Glutamine Phosphoribosylpyrophosphate, subunit 1, domain 1"/>
    <property type="match status" value="1"/>
</dbReference>
<reference evidence="13" key="1">
    <citation type="submission" date="2016-04" db="EMBL/GenBank/DDBJ databases">
        <authorList>
            <person name="Evans L.H."/>
            <person name="Alamgir A."/>
            <person name="Owens N."/>
            <person name="Weber N.D."/>
            <person name="Virtaneva K."/>
            <person name="Barbian K."/>
            <person name="Babar A."/>
            <person name="Rosenke K."/>
        </authorList>
    </citation>
    <scope>NUCLEOTIDE SEQUENCE</scope>
    <source>
        <strain evidence="13">86</strain>
    </source>
</reference>
<dbReference type="InterPro" id="IPR005854">
    <property type="entry name" value="PurF"/>
</dbReference>
<keyword evidence="7 11" id="KW-0408">Iron</keyword>
<feature type="binding site" evidence="7 10">
    <location>
        <position position="359"/>
    </location>
    <ligand>
        <name>Mg(2+)</name>
        <dbReference type="ChEBI" id="CHEBI:18420"/>
    </ligand>
</feature>
<name>A0A212KFF1_9FIRM</name>
<dbReference type="GO" id="GO:0009113">
    <property type="term" value="P:purine nucleobase biosynthetic process"/>
    <property type="evidence" value="ECO:0007669"/>
    <property type="project" value="UniProtKB-UniRule"/>
</dbReference>
<keyword evidence="7 10" id="KW-0479">Metal-binding</keyword>
<keyword evidence="6 7" id="KW-0315">Glutamine amidotransferase</keyword>
<dbReference type="InterPro" id="IPR017932">
    <property type="entry name" value="GATase_2_dom"/>
</dbReference>
<dbReference type="InterPro" id="IPR029055">
    <property type="entry name" value="Ntn_hydrolases_N"/>
</dbReference>